<dbReference type="GO" id="GO:0140933">
    <property type="term" value="F:5'-(N(7)-methylguanosine 5'-triphospho)-[mRNA] hydrolase activity"/>
    <property type="evidence" value="ECO:0007669"/>
    <property type="project" value="InterPro"/>
</dbReference>
<comment type="subcellular location">
    <subcellularLocation>
        <location evidence="2">Cytoplasm</location>
    </subcellularLocation>
</comment>
<dbReference type="GO" id="GO:0000932">
    <property type="term" value="C:P-body"/>
    <property type="evidence" value="ECO:0007669"/>
    <property type="project" value="TreeGrafter"/>
</dbReference>
<feature type="region of interest" description="Disordered" evidence="9">
    <location>
        <begin position="353"/>
        <end position="382"/>
    </location>
</feature>
<evidence type="ECO:0000256" key="8">
    <source>
        <dbReference type="ARBA" id="ARBA00023211"/>
    </source>
</evidence>
<protein>
    <recommendedName>
        <fullName evidence="10">Nudix hydrolase domain-containing protein</fullName>
    </recommendedName>
</protein>
<name>A0A0C9YG71_9AGAR</name>
<dbReference type="InterPro" id="IPR000086">
    <property type="entry name" value="NUDIX_hydrolase_dom"/>
</dbReference>
<dbReference type="EMBL" id="KN838550">
    <property type="protein sequence ID" value="KIK07003.1"/>
    <property type="molecule type" value="Genomic_DNA"/>
</dbReference>
<dbReference type="PROSITE" id="PS00893">
    <property type="entry name" value="NUDIX_BOX"/>
    <property type="match status" value="1"/>
</dbReference>
<dbReference type="Proteomes" id="UP000054477">
    <property type="component" value="Unassembled WGS sequence"/>
</dbReference>
<evidence type="ECO:0000256" key="1">
    <source>
        <dbReference type="ARBA" id="ARBA00001936"/>
    </source>
</evidence>
<dbReference type="Pfam" id="PF05026">
    <property type="entry name" value="DCP2"/>
    <property type="match status" value="1"/>
</dbReference>
<feature type="region of interest" description="Disordered" evidence="9">
    <location>
        <begin position="560"/>
        <end position="582"/>
    </location>
</feature>
<keyword evidence="5" id="KW-0479">Metal-binding</keyword>
<dbReference type="SUPFAM" id="SSF55811">
    <property type="entry name" value="Nudix"/>
    <property type="match status" value="1"/>
</dbReference>
<dbReference type="InterPro" id="IPR007722">
    <property type="entry name" value="DCP2_BoxA"/>
</dbReference>
<sequence>MASSSSSSPEITSVVSPETQRRFSYKDANHEEVLEDLSSRFILNLPDEELASLERICFQVEQAHWFYEDFIREENPKFPTLPLKKFSAMLFHACPLLQQWSDDHERAFTTFMQYKTRVPVCGAIMLNSTWEKCVLVKGWKSSSGWGFPKGKINEVEPPPDCAIREVLEETGYNLAGQLNPDHVIEISIKQQKISLFIVAGVPEDFPFKTKTRKEISKIEWFKLTDLPTWKRNKAAPGKFYLISPFIVELKTFINQHKPRNASRRSTNHKANSATASANSRAKRVVVKPADVPVNHESVSHTSPLNNHDPQAPSSQSKESVSRIEDNKSLPLSESMDPHFARLLSSLTMSAAATPAAGSETPGPIAVSGNPVPKGFTGPNSLSEPLISSQVGVKSDWSSSASSHVPIQSDELSPPFPSPASDNEKSLLNVDLQESETYQPLSPSVVLDARDGESSVHPPRPQPQIAVHSPIQSTARVNTSRRVSTADVSPYLSRATEVPTSAKRLQQLALLESVADESARMTPLLAARTMVPHMRYPLPSPSNPPQPMSMHNLNSAPPCNQTTAHPEGNGPFKPLNPSSGHVNINHDPFQVRARTSQAFHRNPIQPYSGSMSMNQSQLLNIMNGAGPSPVLRSSGYYPSYPYPPFGIANSATIVRPPPQATALGVYQNHGPTLPKVPSISLNPAMPIVLGNGLEGSTNPLLSILNSRVTGLGPFHT</sequence>
<evidence type="ECO:0000313" key="11">
    <source>
        <dbReference type="EMBL" id="KIK07003.1"/>
    </source>
</evidence>
<comment type="similarity">
    <text evidence="3">Belongs to the Nudix hydrolase family. DCP2 subfamily.</text>
</comment>
<evidence type="ECO:0000256" key="7">
    <source>
        <dbReference type="ARBA" id="ARBA00022884"/>
    </source>
</evidence>
<dbReference type="PANTHER" id="PTHR23114:SF17">
    <property type="entry name" value="M7GPPPN-MRNA HYDROLASE"/>
    <property type="match status" value="1"/>
</dbReference>
<dbReference type="Gene3D" id="1.10.10.1050">
    <property type="entry name" value="Dcp2, box A domain"/>
    <property type="match status" value="1"/>
</dbReference>
<feature type="region of interest" description="Disordered" evidence="9">
    <location>
        <begin position="396"/>
        <end position="423"/>
    </location>
</feature>
<dbReference type="InterPro" id="IPR020084">
    <property type="entry name" value="NUDIX_hydrolase_CS"/>
</dbReference>
<dbReference type="STRING" id="1095629.A0A0C9YG71"/>
<keyword evidence="6" id="KW-0378">Hydrolase</keyword>
<dbReference type="Pfam" id="PF00293">
    <property type="entry name" value="NUDIX"/>
    <property type="match status" value="1"/>
</dbReference>
<dbReference type="FunFam" id="1.10.10.1050:FF:000003">
    <property type="entry name" value="Decapping enzyme Dcp2, putative"/>
    <property type="match status" value="1"/>
</dbReference>
<keyword evidence="7" id="KW-0694">RNA-binding</keyword>
<feature type="domain" description="Nudix hydrolase" evidence="10">
    <location>
        <begin position="116"/>
        <end position="245"/>
    </location>
</feature>
<evidence type="ECO:0000256" key="6">
    <source>
        <dbReference type="ARBA" id="ARBA00022801"/>
    </source>
</evidence>
<proteinExistence type="inferred from homology"/>
<evidence type="ECO:0000313" key="12">
    <source>
        <dbReference type="Proteomes" id="UP000054477"/>
    </source>
</evidence>
<evidence type="ECO:0000259" key="10">
    <source>
        <dbReference type="PROSITE" id="PS51462"/>
    </source>
</evidence>
<keyword evidence="12" id="KW-1185">Reference proteome</keyword>
<feature type="region of interest" description="Disordered" evidence="9">
    <location>
        <begin position="258"/>
        <end position="334"/>
    </location>
</feature>
<dbReference type="GO" id="GO:0000290">
    <property type="term" value="P:deadenylation-dependent decapping of nuclear-transcribed mRNA"/>
    <property type="evidence" value="ECO:0007669"/>
    <property type="project" value="InterPro"/>
</dbReference>
<dbReference type="OrthoDB" id="18996at2759"/>
<dbReference type="PANTHER" id="PTHR23114">
    <property type="entry name" value="M7GPPPN-MRNA HYDROLASE"/>
    <property type="match status" value="1"/>
</dbReference>
<dbReference type="SMART" id="SM01125">
    <property type="entry name" value="DCP2"/>
    <property type="match status" value="1"/>
</dbReference>
<feature type="compositionally biased region" description="Low complexity" evidence="9">
    <location>
        <begin position="268"/>
        <end position="279"/>
    </location>
</feature>
<dbReference type="PROSITE" id="PS51462">
    <property type="entry name" value="NUDIX"/>
    <property type="match status" value="1"/>
</dbReference>
<reference evidence="11 12" key="1">
    <citation type="submission" date="2014-04" db="EMBL/GenBank/DDBJ databases">
        <authorList>
            <consortium name="DOE Joint Genome Institute"/>
            <person name="Kuo A."/>
            <person name="Kohler A."/>
            <person name="Nagy L.G."/>
            <person name="Floudas D."/>
            <person name="Copeland A."/>
            <person name="Barry K.W."/>
            <person name="Cichocki N."/>
            <person name="Veneault-Fourrey C."/>
            <person name="LaButti K."/>
            <person name="Lindquist E.A."/>
            <person name="Lipzen A."/>
            <person name="Lundell T."/>
            <person name="Morin E."/>
            <person name="Murat C."/>
            <person name="Sun H."/>
            <person name="Tunlid A."/>
            <person name="Henrissat B."/>
            <person name="Grigoriev I.V."/>
            <person name="Hibbett D.S."/>
            <person name="Martin F."/>
            <person name="Nordberg H.P."/>
            <person name="Cantor M.N."/>
            <person name="Hua S.X."/>
        </authorList>
    </citation>
    <scope>NUCLEOTIDE SEQUENCE [LARGE SCALE GENOMIC DNA]</scope>
    <source>
        <strain evidence="11 12">LaAM-08-1</strain>
    </source>
</reference>
<dbReference type="GO" id="GO:0000184">
    <property type="term" value="P:nuclear-transcribed mRNA catabolic process, nonsense-mediated decay"/>
    <property type="evidence" value="ECO:0007669"/>
    <property type="project" value="InterPro"/>
</dbReference>
<dbReference type="InterPro" id="IPR036189">
    <property type="entry name" value="DCP2_BoxA_sf"/>
</dbReference>
<feature type="compositionally biased region" description="Basic residues" evidence="9">
    <location>
        <begin position="258"/>
        <end position="267"/>
    </location>
</feature>
<dbReference type="InterPro" id="IPR044099">
    <property type="entry name" value="Dcp2_NUDIX"/>
</dbReference>
<dbReference type="Gene3D" id="3.90.79.10">
    <property type="entry name" value="Nucleoside Triphosphate Pyrophosphohydrolase"/>
    <property type="match status" value="1"/>
</dbReference>
<dbReference type="HOGENOM" id="CLU_022385_0_0_1"/>
<dbReference type="GO" id="GO:0003723">
    <property type="term" value="F:RNA binding"/>
    <property type="evidence" value="ECO:0007669"/>
    <property type="project" value="UniProtKB-KW"/>
</dbReference>
<evidence type="ECO:0000256" key="5">
    <source>
        <dbReference type="ARBA" id="ARBA00022723"/>
    </source>
</evidence>
<dbReference type="InterPro" id="IPR015797">
    <property type="entry name" value="NUDIX_hydrolase-like_dom_sf"/>
</dbReference>
<dbReference type="SUPFAM" id="SSF140586">
    <property type="entry name" value="Dcp2 domain-like"/>
    <property type="match status" value="1"/>
</dbReference>
<dbReference type="CDD" id="cd03672">
    <property type="entry name" value="NUDIX_Dcp2p_Nudt20"/>
    <property type="match status" value="1"/>
</dbReference>
<dbReference type="FunFam" id="3.90.79.10:FF:000003">
    <property type="entry name" value="M7GpppN-mRNA hydrolase isoform 2"/>
    <property type="match status" value="1"/>
</dbReference>
<organism evidence="11 12">
    <name type="scientific">Laccaria amethystina LaAM-08-1</name>
    <dbReference type="NCBI Taxonomy" id="1095629"/>
    <lineage>
        <taxon>Eukaryota</taxon>
        <taxon>Fungi</taxon>
        <taxon>Dikarya</taxon>
        <taxon>Basidiomycota</taxon>
        <taxon>Agaricomycotina</taxon>
        <taxon>Agaricomycetes</taxon>
        <taxon>Agaricomycetidae</taxon>
        <taxon>Agaricales</taxon>
        <taxon>Agaricineae</taxon>
        <taxon>Hydnangiaceae</taxon>
        <taxon>Laccaria</taxon>
    </lineage>
</organism>
<dbReference type="GO" id="GO:0030145">
    <property type="term" value="F:manganese ion binding"/>
    <property type="evidence" value="ECO:0007669"/>
    <property type="project" value="InterPro"/>
</dbReference>
<dbReference type="AlphaFoldDB" id="A0A0C9YG71"/>
<reference evidence="12" key="2">
    <citation type="submission" date="2015-01" db="EMBL/GenBank/DDBJ databases">
        <title>Evolutionary Origins and Diversification of the Mycorrhizal Mutualists.</title>
        <authorList>
            <consortium name="DOE Joint Genome Institute"/>
            <consortium name="Mycorrhizal Genomics Consortium"/>
            <person name="Kohler A."/>
            <person name="Kuo A."/>
            <person name="Nagy L.G."/>
            <person name="Floudas D."/>
            <person name="Copeland A."/>
            <person name="Barry K.W."/>
            <person name="Cichocki N."/>
            <person name="Veneault-Fourrey C."/>
            <person name="LaButti K."/>
            <person name="Lindquist E.A."/>
            <person name="Lipzen A."/>
            <person name="Lundell T."/>
            <person name="Morin E."/>
            <person name="Murat C."/>
            <person name="Riley R."/>
            <person name="Ohm R."/>
            <person name="Sun H."/>
            <person name="Tunlid A."/>
            <person name="Henrissat B."/>
            <person name="Grigoriev I.V."/>
            <person name="Hibbett D.S."/>
            <person name="Martin F."/>
        </authorList>
    </citation>
    <scope>NUCLEOTIDE SEQUENCE [LARGE SCALE GENOMIC DNA]</scope>
    <source>
        <strain evidence="12">LaAM-08-1</strain>
    </source>
</reference>
<evidence type="ECO:0000256" key="3">
    <source>
        <dbReference type="ARBA" id="ARBA00005279"/>
    </source>
</evidence>
<feature type="compositionally biased region" description="Polar residues" evidence="9">
    <location>
        <begin position="396"/>
        <end position="405"/>
    </location>
</feature>
<keyword evidence="8" id="KW-0464">Manganese</keyword>
<evidence type="ECO:0000256" key="2">
    <source>
        <dbReference type="ARBA" id="ARBA00004496"/>
    </source>
</evidence>
<feature type="compositionally biased region" description="Polar residues" evidence="9">
    <location>
        <begin position="299"/>
        <end position="318"/>
    </location>
</feature>
<keyword evidence="4" id="KW-0963">Cytoplasm</keyword>
<evidence type="ECO:0000256" key="4">
    <source>
        <dbReference type="ARBA" id="ARBA00022490"/>
    </source>
</evidence>
<evidence type="ECO:0000256" key="9">
    <source>
        <dbReference type="SAM" id="MobiDB-lite"/>
    </source>
</evidence>
<comment type="cofactor">
    <cofactor evidence="1">
        <name>Mn(2+)</name>
        <dbReference type="ChEBI" id="CHEBI:29035"/>
    </cofactor>
</comment>
<accession>A0A0C9YG71</accession>
<gene>
    <name evidence="11" type="ORF">K443DRAFT_673899</name>
</gene>